<evidence type="ECO:0000313" key="1">
    <source>
        <dbReference type="EMBL" id="CAH6722688.1"/>
    </source>
</evidence>
<sequence length="299" mass="35534">MNVIRFYSKKVKGKKSYLLAPPKSSKLQKPKLLESNKNATKTITKNDQSNDTDKSTNFIPFDKFPKIPSEFEKFSTNELYEKIYMKPINNNLINFEIPQEYSKIFIKSQLTPKDKALIEQLDSFMTSNDENERAQNQINMMKLYYDKDSFNYKSVPEHSLKKSLSGMINLNPHLDDIDDEYLWELIPQDKLFGKPFFEKKDNSEKDFKNWEISMINKNEKLINEIKSDNDEINNFIAKFNENNKSFYKKVNGRFKLNRELYRDYKTLKQKGKLIILRGEKSIDFDIEFENQNLDLKLKK</sequence>
<gene>
    <name evidence="1" type="ORF">CLIB1444_10S04126</name>
</gene>
<dbReference type="EMBL" id="CALSDN010000010">
    <property type="protein sequence ID" value="CAH6722688.1"/>
    <property type="molecule type" value="Genomic_DNA"/>
</dbReference>
<comment type="caution">
    <text evidence="1">The sequence shown here is derived from an EMBL/GenBank/DDBJ whole genome shotgun (WGS) entry which is preliminary data.</text>
</comment>
<protein>
    <submittedName>
        <fullName evidence="1">Uncharacterized protein</fullName>
    </submittedName>
</protein>
<proteinExistence type="predicted"/>
<accession>A0ACA9YC85</accession>
<name>A0ACA9YC85_9ASCO</name>
<evidence type="ECO:0000313" key="2">
    <source>
        <dbReference type="Proteomes" id="UP001152531"/>
    </source>
</evidence>
<reference evidence="1" key="1">
    <citation type="submission" date="2022-06" db="EMBL/GenBank/DDBJ databases">
        <authorList>
            <person name="Legras J.-L."/>
            <person name="Devillers H."/>
            <person name="Grondin C."/>
        </authorList>
    </citation>
    <scope>NUCLEOTIDE SEQUENCE</scope>
    <source>
        <strain evidence="1">CLIB 1444</strain>
    </source>
</reference>
<dbReference type="Proteomes" id="UP001152531">
    <property type="component" value="Unassembled WGS sequence"/>
</dbReference>
<keyword evidence="2" id="KW-1185">Reference proteome</keyword>
<organism evidence="1 2">
    <name type="scientific">[Candida] jaroonii</name>
    <dbReference type="NCBI Taxonomy" id="467808"/>
    <lineage>
        <taxon>Eukaryota</taxon>
        <taxon>Fungi</taxon>
        <taxon>Dikarya</taxon>
        <taxon>Ascomycota</taxon>
        <taxon>Saccharomycotina</taxon>
        <taxon>Pichiomycetes</taxon>
        <taxon>Debaryomycetaceae</taxon>
        <taxon>Yamadazyma</taxon>
    </lineage>
</organism>